<name>A0ACC2N0Z7_9HYME</name>
<evidence type="ECO:0000313" key="1">
    <source>
        <dbReference type="EMBL" id="KAJ8664805.1"/>
    </source>
</evidence>
<proteinExistence type="predicted"/>
<reference evidence="1" key="1">
    <citation type="submission" date="2023-04" db="EMBL/GenBank/DDBJ databases">
        <title>A chromosome-level genome assembly of the parasitoid wasp Eretmocerus hayati.</title>
        <authorList>
            <person name="Zhong Y."/>
            <person name="Liu S."/>
            <person name="Liu Y."/>
        </authorList>
    </citation>
    <scope>NUCLEOTIDE SEQUENCE</scope>
    <source>
        <strain evidence="1">ZJU_SS_LIU_2023</strain>
    </source>
</reference>
<gene>
    <name evidence="1" type="ORF">QAD02_006467</name>
</gene>
<comment type="caution">
    <text evidence="1">The sequence shown here is derived from an EMBL/GenBank/DDBJ whole genome shotgun (WGS) entry which is preliminary data.</text>
</comment>
<evidence type="ECO:0000313" key="2">
    <source>
        <dbReference type="Proteomes" id="UP001239111"/>
    </source>
</evidence>
<keyword evidence="2" id="KW-1185">Reference proteome</keyword>
<accession>A0ACC2N0Z7</accession>
<protein>
    <submittedName>
        <fullName evidence="1">Uncharacterized protein</fullName>
    </submittedName>
</protein>
<dbReference type="EMBL" id="CM056744">
    <property type="protein sequence ID" value="KAJ8664805.1"/>
    <property type="molecule type" value="Genomic_DNA"/>
</dbReference>
<sequence>MTDLEIFNSYSPKPQYVSKKITDLKMGTKYTLDEVKNIKTKDYDYAVVLKMRDPHSSNQKFDLFAPKDLKDRIQSNFSKNLKKFNDPKRPLYVTKSVDEGEEKLRFYPAQVDTDSEEEDEDEEQEISTPPPSPKTSTSRGRREDDEDDQPPPYESITPKRKRKATNAPSRATKRGRRV</sequence>
<dbReference type="Proteomes" id="UP001239111">
    <property type="component" value="Chromosome 4"/>
</dbReference>
<organism evidence="1 2">
    <name type="scientific">Eretmocerus hayati</name>
    <dbReference type="NCBI Taxonomy" id="131215"/>
    <lineage>
        <taxon>Eukaryota</taxon>
        <taxon>Metazoa</taxon>
        <taxon>Ecdysozoa</taxon>
        <taxon>Arthropoda</taxon>
        <taxon>Hexapoda</taxon>
        <taxon>Insecta</taxon>
        <taxon>Pterygota</taxon>
        <taxon>Neoptera</taxon>
        <taxon>Endopterygota</taxon>
        <taxon>Hymenoptera</taxon>
        <taxon>Apocrita</taxon>
        <taxon>Proctotrupomorpha</taxon>
        <taxon>Chalcidoidea</taxon>
        <taxon>Aphelinidae</taxon>
        <taxon>Aphelininae</taxon>
        <taxon>Eretmocerus</taxon>
    </lineage>
</organism>